<keyword evidence="1" id="KW-0812">Transmembrane</keyword>
<reference evidence="2" key="2">
    <citation type="journal article" date="2021" name="Mar. Drugs">
        <title>Genome Reduction and Secondary Metabolism of the Marine Sponge-Associated Cyanobacterium Leptothoe.</title>
        <authorList>
            <person name="Konstantinou D."/>
            <person name="Popin R.V."/>
            <person name="Fewer D.P."/>
            <person name="Sivonen K."/>
            <person name="Gkelis S."/>
        </authorList>
    </citation>
    <scope>NUCLEOTIDE SEQUENCE</scope>
    <source>
        <strain evidence="2">TAU-MAC 1115</strain>
    </source>
</reference>
<protein>
    <submittedName>
        <fullName evidence="2">Uncharacterized protein</fullName>
    </submittedName>
</protein>
<comment type="caution">
    <text evidence="2">The sequence shown here is derived from an EMBL/GenBank/DDBJ whole genome shotgun (WGS) entry which is preliminary data.</text>
</comment>
<keyword evidence="1" id="KW-1133">Transmembrane helix</keyword>
<dbReference type="AlphaFoldDB" id="A0A947DDE4"/>
<sequence length="86" mass="9261">MSTQTKGKTVFLLASMVGWLLSGGALIYLTPFLANQITPSATTHLWMENLTRGGYNPMLAIAGGGSILLLTVIGNAVWYRYLEGNI</sequence>
<organism evidence="2 3">
    <name type="scientific">Leptothoe spongobia TAU-MAC 1115</name>
    <dbReference type="NCBI Taxonomy" id="1967444"/>
    <lineage>
        <taxon>Bacteria</taxon>
        <taxon>Bacillati</taxon>
        <taxon>Cyanobacteriota</taxon>
        <taxon>Cyanophyceae</taxon>
        <taxon>Nodosilineales</taxon>
        <taxon>Cymatolegaceae</taxon>
        <taxon>Leptothoe</taxon>
        <taxon>Leptothoe spongobia</taxon>
    </lineage>
</organism>
<keyword evidence="3" id="KW-1185">Reference proteome</keyword>
<keyword evidence="1" id="KW-0472">Membrane</keyword>
<dbReference type="RefSeq" id="WP_215606934.1">
    <property type="nucleotide sequence ID" value="NZ_JADOES010000001.1"/>
</dbReference>
<dbReference type="Proteomes" id="UP000717364">
    <property type="component" value="Unassembled WGS sequence"/>
</dbReference>
<feature type="transmembrane region" description="Helical" evidence="1">
    <location>
        <begin position="54"/>
        <end position="78"/>
    </location>
</feature>
<evidence type="ECO:0000256" key="1">
    <source>
        <dbReference type="SAM" id="Phobius"/>
    </source>
</evidence>
<proteinExistence type="predicted"/>
<accession>A0A947DDE4</accession>
<evidence type="ECO:0000313" key="2">
    <source>
        <dbReference type="EMBL" id="MBT9313866.1"/>
    </source>
</evidence>
<feature type="transmembrane region" description="Helical" evidence="1">
    <location>
        <begin position="12"/>
        <end position="34"/>
    </location>
</feature>
<dbReference type="EMBL" id="JADOES010000001">
    <property type="protein sequence ID" value="MBT9313866.1"/>
    <property type="molecule type" value="Genomic_DNA"/>
</dbReference>
<evidence type="ECO:0000313" key="3">
    <source>
        <dbReference type="Proteomes" id="UP000717364"/>
    </source>
</evidence>
<reference evidence="2" key="1">
    <citation type="submission" date="2020-11" db="EMBL/GenBank/DDBJ databases">
        <authorList>
            <person name="Konstantinou D."/>
            <person name="Gkelis S."/>
            <person name="Popin R."/>
            <person name="Fewer D."/>
            <person name="Sivonen K."/>
        </authorList>
    </citation>
    <scope>NUCLEOTIDE SEQUENCE</scope>
    <source>
        <strain evidence="2">TAU-MAC 1115</strain>
    </source>
</reference>
<gene>
    <name evidence="2" type="ORF">IXB50_00305</name>
</gene>
<name>A0A947DDE4_9CYAN</name>